<organism evidence="3 4">
    <name type="scientific">Chionoecetes opilio</name>
    <name type="common">Atlantic snow crab</name>
    <name type="synonym">Cancer opilio</name>
    <dbReference type="NCBI Taxonomy" id="41210"/>
    <lineage>
        <taxon>Eukaryota</taxon>
        <taxon>Metazoa</taxon>
        <taxon>Ecdysozoa</taxon>
        <taxon>Arthropoda</taxon>
        <taxon>Crustacea</taxon>
        <taxon>Multicrustacea</taxon>
        <taxon>Malacostraca</taxon>
        <taxon>Eumalacostraca</taxon>
        <taxon>Eucarida</taxon>
        <taxon>Decapoda</taxon>
        <taxon>Pleocyemata</taxon>
        <taxon>Brachyura</taxon>
        <taxon>Eubrachyura</taxon>
        <taxon>Majoidea</taxon>
        <taxon>Majidae</taxon>
        <taxon>Chionoecetes</taxon>
    </lineage>
</organism>
<dbReference type="GO" id="GO:0007508">
    <property type="term" value="P:larval heart development"/>
    <property type="evidence" value="ECO:0007669"/>
    <property type="project" value="TreeGrafter"/>
</dbReference>
<dbReference type="InterPro" id="IPR005135">
    <property type="entry name" value="Endo/exonuclease/phosphatase"/>
</dbReference>
<evidence type="ECO:0000313" key="4">
    <source>
        <dbReference type="Proteomes" id="UP000770661"/>
    </source>
</evidence>
<keyword evidence="4" id="KW-1185">Reference proteome</keyword>
<dbReference type="GO" id="GO:0031012">
    <property type="term" value="C:extracellular matrix"/>
    <property type="evidence" value="ECO:0007669"/>
    <property type="project" value="TreeGrafter"/>
</dbReference>
<feature type="domain" description="Endonuclease/exonuclease/phosphatase" evidence="2">
    <location>
        <begin position="136"/>
        <end position="253"/>
    </location>
</feature>
<dbReference type="PANTHER" id="PTHR33395">
    <property type="entry name" value="TRANSCRIPTASE, PUTATIVE-RELATED-RELATED"/>
    <property type="match status" value="1"/>
</dbReference>
<evidence type="ECO:0000256" key="1">
    <source>
        <dbReference type="SAM" id="Coils"/>
    </source>
</evidence>
<protein>
    <recommendedName>
        <fullName evidence="2">Endonuclease/exonuclease/phosphatase domain-containing protein</fullName>
    </recommendedName>
</protein>
<dbReference type="Proteomes" id="UP000770661">
    <property type="component" value="Unassembled WGS sequence"/>
</dbReference>
<sequence>MNLVWLPQTEYGGTHEPSLGLAQDRGTLVEKLLVGNIQGLYPKTNQSKLPFLSELAREEDFMFIALTETHLSEGVKEAEICIPNYTSFRTDRKYRTHGGTIIFLRDDIALNAKTLLSYSDGQVELQAIYIQARNMVLINCYRPPRCCPKNFSSAMEALRHLRDSLSIPTPDIILTGDFNFPFLKWPEGILTGSTLADKCQAESLLEIANSTFLIQVITEPTRGKKILDLLFTNNCDAVNNISAEKTIFSDHNLLRIHTNYQKSTLPPEVTSPAEKNPFSSLNFFSSQVNWELINAQLRGTDWEAVLHDGDPEDMLNSLLTTILRACEGNVPLKKRQASRKSHIPKERKILMKRRAKLTQRILKTSNDKQKSSLQAKVSAVENKIKESHEKQRAWEENQAVENIKVNPKFFFKYCKKFSKTQVRVGPLQAENGEMSKNPQETCHILSQQYTKVLSKPKTTKIVRDPSKFFEDHSQHHHNLSNITFTTADLQKAISELKMNSAAGPDGVPSILLLKCKEALATPLYKIWRCSLDTGIIPTIHRISEESDALQLQANIQEIFKWAESNNMKFNEEKFELLRLGPNTELKDSTNIYTGGQQEISASHVVKCLGVHMNDDATFQQHIKETASKARRMVGWVHRTFKSREQEVMLTLWKALVQPVLDYCSQLWSPHKKGDIQELEFESRFPEISFYGPLWPAPYPWPRRYGADAVVVDENCAFAL</sequence>
<dbReference type="InterPro" id="IPR036691">
    <property type="entry name" value="Endo/exonu/phosph_ase_sf"/>
</dbReference>
<dbReference type="GO" id="GO:0061343">
    <property type="term" value="P:cell adhesion involved in heart morphogenesis"/>
    <property type="evidence" value="ECO:0007669"/>
    <property type="project" value="TreeGrafter"/>
</dbReference>
<name>A0A8J5CPE7_CHIOP</name>
<dbReference type="OrthoDB" id="6781885at2759"/>
<dbReference type="SUPFAM" id="SSF56219">
    <property type="entry name" value="DNase I-like"/>
    <property type="match status" value="1"/>
</dbReference>
<evidence type="ECO:0000259" key="2">
    <source>
        <dbReference type="Pfam" id="PF14529"/>
    </source>
</evidence>
<proteinExistence type="predicted"/>
<feature type="coiled-coil region" evidence="1">
    <location>
        <begin position="370"/>
        <end position="397"/>
    </location>
</feature>
<dbReference type="Gene3D" id="3.60.10.10">
    <property type="entry name" value="Endonuclease/exonuclease/phosphatase"/>
    <property type="match status" value="1"/>
</dbReference>
<accession>A0A8J5CPE7</accession>
<evidence type="ECO:0000313" key="3">
    <source>
        <dbReference type="EMBL" id="KAG0717075.1"/>
    </source>
</evidence>
<dbReference type="PANTHER" id="PTHR33395:SF22">
    <property type="entry name" value="REVERSE TRANSCRIPTASE DOMAIN-CONTAINING PROTEIN"/>
    <property type="match status" value="1"/>
</dbReference>
<dbReference type="GO" id="GO:0003824">
    <property type="term" value="F:catalytic activity"/>
    <property type="evidence" value="ECO:0007669"/>
    <property type="project" value="InterPro"/>
</dbReference>
<dbReference type="AlphaFoldDB" id="A0A8J5CPE7"/>
<keyword evidence="1" id="KW-0175">Coiled coil</keyword>
<comment type="caution">
    <text evidence="3">The sequence shown here is derived from an EMBL/GenBank/DDBJ whole genome shotgun (WGS) entry which is preliminary data.</text>
</comment>
<dbReference type="Pfam" id="PF14529">
    <property type="entry name" value="Exo_endo_phos_2"/>
    <property type="match status" value="1"/>
</dbReference>
<gene>
    <name evidence="3" type="ORF">GWK47_000877</name>
</gene>
<reference evidence="3" key="1">
    <citation type="submission" date="2020-07" db="EMBL/GenBank/DDBJ databases">
        <title>The High-quality genome of the commercially important snow crab, Chionoecetes opilio.</title>
        <authorList>
            <person name="Jeong J.-H."/>
            <person name="Ryu S."/>
        </authorList>
    </citation>
    <scope>NUCLEOTIDE SEQUENCE</scope>
    <source>
        <strain evidence="3">MADBK_172401_WGS</strain>
        <tissue evidence="3">Digestive gland</tissue>
    </source>
</reference>
<dbReference type="EMBL" id="JACEEZ010018225">
    <property type="protein sequence ID" value="KAG0717075.1"/>
    <property type="molecule type" value="Genomic_DNA"/>
</dbReference>